<dbReference type="Gene3D" id="3.40.1580.10">
    <property type="entry name" value="SMI1/KNR4-like"/>
    <property type="match status" value="1"/>
</dbReference>
<organism evidence="1 2">
    <name type="scientific">Polystyrenella longa</name>
    <dbReference type="NCBI Taxonomy" id="2528007"/>
    <lineage>
        <taxon>Bacteria</taxon>
        <taxon>Pseudomonadati</taxon>
        <taxon>Planctomycetota</taxon>
        <taxon>Planctomycetia</taxon>
        <taxon>Planctomycetales</taxon>
        <taxon>Planctomycetaceae</taxon>
        <taxon>Polystyrenella</taxon>
    </lineage>
</organism>
<reference evidence="1 2" key="1">
    <citation type="submission" date="2019-02" db="EMBL/GenBank/DDBJ databases">
        <title>Deep-cultivation of Planctomycetes and their phenomic and genomic characterization uncovers novel biology.</title>
        <authorList>
            <person name="Wiegand S."/>
            <person name="Jogler M."/>
            <person name="Boedeker C."/>
            <person name="Pinto D."/>
            <person name="Vollmers J."/>
            <person name="Rivas-Marin E."/>
            <person name="Kohn T."/>
            <person name="Peeters S.H."/>
            <person name="Heuer A."/>
            <person name="Rast P."/>
            <person name="Oberbeckmann S."/>
            <person name="Bunk B."/>
            <person name="Jeske O."/>
            <person name="Meyerdierks A."/>
            <person name="Storesund J.E."/>
            <person name="Kallscheuer N."/>
            <person name="Luecker S."/>
            <person name="Lage O.M."/>
            <person name="Pohl T."/>
            <person name="Merkel B.J."/>
            <person name="Hornburger P."/>
            <person name="Mueller R.-W."/>
            <person name="Bruemmer F."/>
            <person name="Labrenz M."/>
            <person name="Spormann A.M."/>
            <person name="Op den Camp H."/>
            <person name="Overmann J."/>
            <person name="Amann R."/>
            <person name="Jetten M.S.M."/>
            <person name="Mascher T."/>
            <person name="Medema M.H."/>
            <person name="Devos D.P."/>
            <person name="Kaster A.-K."/>
            <person name="Ovreas L."/>
            <person name="Rohde M."/>
            <person name="Galperin M.Y."/>
            <person name="Jogler C."/>
        </authorList>
    </citation>
    <scope>NUCLEOTIDE SEQUENCE [LARGE SCALE GENOMIC DNA]</scope>
    <source>
        <strain evidence="1 2">Pla110</strain>
    </source>
</reference>
<dbReference type="AlphaFoldDB" id="A0A518CJ16"/>
<proteinExistence type="predicted"/>
<gene>
    <name evidence="1" type="ORF">Pla110_09280</name>
</gene>
<dbReference type="SUPFAM" id="SSF160631">
    <property type="entry name" value="SMI1/KNR4-like"/>
    <property type="match status" value="1"/>
</dbReference>
<name>A0A518CJ16_9PLAN</name>
<evidence type="ECO:0008006" key="3">
    <source>
        <dbReference type="Google" id="ProtNLM"/>
    </source>
</evidence>
<dbReference type="InterPro" id="IPR037883">
    <property type="entry name" value="Knr4/Smi1-like_sf"/>
</dbReference>
<evidence type="ECO:0000313" key="1">
    <source>
        <dbReference type="EMBL" id="QDU79222.1"/>
    </source>
</evidence>
<dbReference type="KEGG" id="plon:Pla110_09280"/>
<dbReference type="RefSeq" id="WP_144993653.1">
    <property type="nucleotide sequence ID" value="NZ_CP036281.1"/>
</dbReference>
<dbReference type="Proteomes" id="UP000317178">
    <property type="component" value="Chromosome"/>
</dbReference>
<evidence type="ECO:0000313" key="2">
    <source>
        <dbReference type="Proteomes" id="UP000317178"/>
    </source>
</evidence>
<dbReference type="EMBL" id="CP036281">
    <property type="protein sequence ID" value="QDU79222.1"/>
    <property type="molecule type" value="Genomic_DNA"/>
</dbReference>
<keyword evidence="2" id="KW-1185">Reference proteome</keyword>
<sequence>MSRQITEYRNTLQRFYVHRSQLGLNFGVASKEANRFGVPPEMQAGPINSDGWVEWKLADSTARIRDIRTLEEDFQFVFPESFINYLQAMCHLFDDVSSRKYDQQIFWEPLPLTNPLGSLRFLIAAWDDLIRADFIPVAQWGDGWGPICFDAKNKSEPEHPLVWFDHEYLARFKPHEMQNHAVIAHYAQPIYDNFNEMFDDLFGSDTST</sequence>
<accession>A0A518CJ16</accession>
<protein>
    <recommendedName>
        <fullName evidence="3">Knr4/Smi1-like domain-containing protein</fullName>
    </recommendedName>
</protein>
<dbReference type="OrthoDB" id="284056at2"/>